<evidence type="ECO:0000313" key="2">
    <source>
        <dbReference type="Proteomes" id="UP001560573"/>
    </source>
</evidence>
<evidence type="ECO:0000313" key="1">
    <source>
        <dbReference type="EMBL" id="MEX6690565.1"/>
    </source>
</evidence>
<sequence length="67" mass="7275">MNILLNSKPQEIADHLTLSLALQALQINSLNGVAIAVNNIVIPKKDWESYILEHNDALVIIKASQGG</sequence>
<protein>
    <submittedName>
        <fullName evidence="1">Sulfur carrier protein ThiS</fullName>
    </submittedName>
</protein>
<dbReference type="Proteomes" id="UP001560573">
    <property type="component" value="Unassembled WGS sequence"/>
</dbReference>
<name>A0ABV3ZM16_9BACT</name>
<comment type="caution">
    <text evidence="1">The sequence shown here is derived from an EMBL/GenBank/DDBJ whole genome shotgun (WGS) entry which is preliminary data.</text>
</comment>
<dbReference type="EMBL" id="JAULBC010000009">
    <property type="protein sequence ID" value="MEX6690565.1"/>
    <property type="molecule type" value="Genomic_DNA"/>
</dbReference>
<dbReference type="Pfam" id="PF02597">
    <property type="entry name" value="ThiS"/>
    <property type="match status" value="1"/>
</dbReference>
<dbReference type="InterPro" id="IPR003749">
    <property type="entry name" value="ThiS/MoaD-like"/>
</dbReference>
<dbReference type="CDD" id="cd00565">
    <property type="entry name" value="Ubl_ThiS"/>
    <property type="match status" value="1"/>
</dbReference>
<dbReference type="PANTHER" id="PTHR34472">
    <property type="entry name" value="SULFUR CARRIER PROTEIN THIS"/>
    <property type="match status" value="1"/>
</dbReference>
<dbReference type="InterPro" id="IPR010035">
    <property type="entry name" value="Thi_S"/>
</dbReference>
<dbReference type="RefSeq" id="WP_369331977.1">
    <property type="nucleotide sequence ID" value="NZ_JAULBC010000009.1"/>
</dbReference>
<reference evidence="1 2" key="1">
    <citation type="submission" date="2023-07" db="EMBL/GenBank/DDBJ databases">
        <authorList>
            <person name="Lian W.-H."/>
        </authorList>
    </citation>
    <scope>NUCLEOTIDE SEQUENCE [LARGE SCALE GENOMIC DNA]</scope>
    <source>
        <strain evidence="1 2">SYSU DXS3180</strain>
    </source>
</reference>
<dbReference type="InterPro" id="IPR016155">
    <property type="entry name" value="Mopterin_synth/thiamin_S_b"/>
</dbReference>
<dbReference type="PANTHER" id="PTHR34472:SF1">
    <property type="entry name" value="SULFUR CARRIER PROTEIN THIS"/>
    <property type="match status" value="1"/>
</dbReference>
<dbReference type="SUPFAM" id="SSF54285">
    <property type="entry name" value="MoaD/ThiS"/>
    <property type="match status" value="1"/>
</dbReference>
<organism evidence="1 2">
    <name type="scientific">Danxiaibacter flavus</name>
    <dbReference type="NCBI Taxonomy" id="3049108"/>
    <lineage>
        <taxon>Bacteria</taxon>
        <taxon>Pseudomonadati</taxon>
        <taxon>Bacteroidota</taxon>
        <taxon>Chitinophagia</taxon>
        <taxon>Chitinophagales</taxon>
        <taxon>Chitinophagaceae</taxon>
        <taxon>Danxiaibacter</taxon>
    </lineage>
</organism>
<dbReference type="NCBIfam" id="TIGR01683">
    <property type="entry name" value="thiS"/>
    <property type="match status" value="1"/>
</dbReference>
<keyword evidence="2" id="KW-1185">Reference proteome</keyword>
<dbReference type="Gene3D" id="3.10.20.30">
    <property type="match status" value="1"/>
</dbReference>
<dbReference type="InterPro" id="IPR012675">
    <property type="entry name" value="Beta-grasp_dom_sf"/>
</dbReference>
<accession>A0ABV3ZM16</accession>
<gene>
    <name evidence="1" type="primary">thiS</name>
    <name evidence="1" type="ORF">QTN47_23840</name>
</gene>
<proteinExistence type="predicted"/>